<dbReference type="AlphaFoldDB" id="A0AAD7ENG3"/>
<accession>A0AAD7ENG3</accession>
<reference evidence="1" key="1">
    <citation type="submission" date="2023-03" db="EMBL/GenBank/DDBJ databases">
        <title>Massive genome expansion in bonnet fungi (Mycena s.s.) driven by repeated elements and novel gene families across ecological guilds.</title>
        <authorList>
            <consortium name="Lawrence Berkeley National Laboratory"/>
            <person name="Harder C.B."/>
            <person name="Miyauchi S."/>
            <person name="Viragh M."/>
            <person name="Kuo A."/>
            <person name="Thoen E."/>
            <person name="Andreopoulos B."/>
            <person name="Lu D."/>
            <person name="Skrede I."/>
            <person name="Drula E."/>
            <person name="Henrissat B."/>
            <person name="Morin E."/>
            <person name="Kohler A."/>
            <person name="Barry K."/>
            <person name="LaButti K."/>
            <person name="Morin E."/>
            <person name="Salamov A."/>
            <person name="Lipzen A."/>
            <person name="Mereny Z."/>
            <person name="Hegedus B."/>
            <person name="Baldrian P."/>
            <person name="Stursova M."/>
            <person name="Weitz H."/>
            <person name="Taylor A."/>
            <person name="Grigoriev I.V."/>
            <person name="Nagy L.G."/>
            <person name="Martin F."/>
            <person name="Kauserud H."/>
        </authorList>
    </citation>
    <scope>NUCLEOTIDE SEQUENCE</scope>
    <source>
        <strain evidence="1">CBHHK002</strain>
    </source>
</reference>
<evidence type="ECO:0000313" key="1">
    <source>
        <dbReference type="EMBL" id="KAJ7340674.1"/>
    </source>
</evidence>
<sequence>MRCEHWLSQENHIFDRLRITAEFENYALVDDIEFKIRVSSTVDHSHPTGFLFLCPVKDLQTGPSSFRWPACPAYWSLDSSGGERLSVEDATRLGFPAIRLNVELSPSSWDARTYAGLRKFHCGKGFDPHSQDVARHLGHPIYQVSGELDAECVHISAGEMIENVVVPNGT</sequence>
<organism evidence="1 2">
    <name type="scientific">Mycena albidolilacea</name>
    <dbReference type="NCBI Taxonomy" id="1033008"/>
    <lineage>
        <taxon>Eukaryota</taxon>
        <taxon>Fungi</taxon>
        <taxon>Dikarya</taxon>
        <taxon>Basidiomycota</taxon>
        <taxon>Agaricomycotina</taxon>
        <taxon>Agaricomycetes</taxon>
        <taxon>Agaricomycetidae</taxon>
        <taxon>Agaricales</taxon>
        <taxon>Marasmiineae</taxon>
        <taxon>Mycenaceae</taxon>
        <taxon>Mycena</taxon>
    </lineage>
</organism>
<dbReference type="EMBL" id="JARIHO010000026">
    <property type="protein sequence ID" value="KAJ7340674.1"/>
    <property type="molecule type" value="Genomic_DNA"/>
</dbReference>
<proteinExistence type="predicted"/>
<protein>
    <submittedName>
        <fullName evidence="1">Uncharacterized protein</fullName>
    </submittedName>
</protein>
<evidence type="ECO:0000313" key="2">
    <source>
        <dbReference type="Proteomes" id="UP001218218"/>
    </source>
</evidence>
<comment type="caution">
    <text evidence="1">The sequence shown here is derived from an EMBL/GenBank/DDBJ whole genome shotgun (WGS) entry which is preliminary data.</text>
</comment>
<keyword evidence="2" id="KW-1185">Reference proteome</keyword>
<gene>
    <name evidence="1" type="ORF">DFH08DRAFT_704528</name>
</gene>
<name>A0AAD7ENG3_9AGAR</name>
<dbReference type="Proteomes" id="UP001218218">
    <property type="component" value="Unassembled WGS sequence"/>
</dbReference>